<protein>
    <recommendedName>
        <fullName evidence="3">Type II secretion system protein GspI C-terminal domain-containing protein</fullName>
    </recommendedName>
</protein>
<organism evidence="2">
    <name type="scientific">marine sediment metagenome</name>
    <dbReference type="NCBI Taxonomy" id="412755"/>
    <lineage>
        <taxon>unclassified sequences</taxon>
        <taxon>metagenomes</taxon>
        <taxon>ecological metagenomes</taxon>
    </lineage>
</organism>
<dbReference type="NCBIfam" id="TIGR02532">
    <property type="entry name" value="IV_pilin_GFxxxE"/>
    <property type="match status" value="1"/>
</dbReference>
<dbReference type="Pfam" id="PF07963">
    <property type="entry name" value="N_methyl"/>
    <property type="match status" value="1"/>
</dbReference>
<dbReference type="PROSITE" id="PS00409">
    <property type="entry name" value="PROKAR_NTER_METHYL"/>
    <property type="match status" value="1"/>
</dbReference>
<comment type="caution">
    <text evidence="2">The sequence shown here is derived from an EMBL/GenBank/DDBJ whole genome shotgun (WGS) entry which is preliminary data.</text>
</comment>
<dbReference type="InterPro" id="IPR012902">
    <property type="entry name" value="N_methyl_site"/>
</dbReference>
<evidence type="ECO:0000313" key="2">
    <source>
        <dbReference type="EMBL" id="GAJ09635.1"/>
    </source>
</evidence>
<dbReference type="Gene3D" id="3.30.700.10">
    <property type="entry name" value="Glycoprotein, Type 4 Pilin"/>
    <property type="match status" value="1"/>
</dbReference>
<proteinExistence type="predicted"/>
<feature type="transmembrane region" description="Helical" evidence="1">
    <location>
        <begin position="12"/>
        <end position="34"/>
    </location>
</feature>
<reference evidence="2" key="1">
    <citation type="journal article" date="2014" name="Front. Microbiol.">
        <title>High frequency of phylogenetically diverse reductive dehalogenase-homologous genes in deep subseafloor sedimentary metagenomes.</title>
        <authorList>
            <person name="Kawai M."/>
            <person name="Futagami T."/>
            <person name="Toyoda A."/>
            <person name="Takaki Y."/>
            <person name="Nishi S."/>
            <person name="Hori S."/>
            <person name="Arai W."/>
            <person name="Tsubouchi T."/>
            <person name="Morono Y."/>
            <person name="Uchiyama I."/>
            <person name="Ito T."/>
            <person name="Fujiyama A."/>
            <person name="Inagaki F."/>
            <person name="Takami H."/>
        </authorList>
    </citation>
    <scope>NUCLEOTIDE SEQUENCE</scope>
    <source>
        <strain evidence="2">Expedition CK06-06</strain>
    </source>
</reference>
<gene>
    <name evidence="2" type="ORF">S12H4_49121</name>
</gene>
<keyword evidence="1" id="KW-0472">Membrane</keyword>
<dbReference type="AlphaFoldDB" id="X1VMB9"/>
<name>X1VMB9_9ZZZZ</name>
<sequence>MIKPVENQKGFTLIELLVAIAIAAVISTAAAMAIHQVITIVPRNNDQNTAINQVRNANHWLNFDIQSATPGSINDTPTAPNFLSLEQLEWESGTGNWTTHTVDYRFEDMAGSSLKVLRRYYDSATVTLIAQYIDPANTNCSWNSTEKMLSVNITAQVGTRTETRTFQVKPRPD</sequence>
<keyword evidence="1" id="KW-1133">Transmembrane helix</keyword>
<keyword evidence="1" id="KW-0812">Transmembrane</keyword>
<dbReference type="SUPFAM" id="SSF54523">
    <property type="entry name" value="Pili subunits"/>
    <property type="match status" value="1"/>
</dbReference>
<dbReference type="InterPro" id="IPR045584">
    <property type="entry name" value="Pilin-like"/>
</dbReference>
<evidence type="ECO:0008006" key="3">
    <source>
        <dbReference type="Google" id="ProtNLM"/>
    </source>
</evidence>
<evidence type="ECO:0000256" key="1">
    <source>
        <dbReference type="SAM" id="Phobius"/>
    </source>
</evidence>
<accession>X1VMB9</accession>
<dbReference type="EMBL" id="BARW01030782">
    <property type="protein sequence ID" value="GAJ09635.1"/>
    <property type="molecule type" value="Genomic_DNA"/>
</dbReference>